<dbReference type="Pfam" id="PF00617">
    <property type="entry name" value="RasGEF"/>
    <property type="match status" value="1"/>
</dbReference>
<feature type="compositionally biased region" description="Low complexity" evidence="3">
    <location>
        <begin position="1413"/>
        <end position="1426"/>
    </location>
</feature>
<feature type="region of interest" description="Disordered" evidence="3">
    <location>
        <begin position="1474"/>
        <end position="1580"/>
    </location>
</feature>
<feature type="region of interest" description="Disordered" evidence="3">
    <location>
        <begin position="1320"/>
        <end position="1440"/>
    </location>
</feature>
<feature type="compositionally biased region" description="Basic and acidic residues" evidence="3">
    <location>
        <begin position="794"/>
        <end position="809"/>
    </location>
</feature>
<dbReference type="Gene3D" id="1.20.870.10">
    <property type="entry name" value="Son of sevenless (SoS) protein Chain: S domain 1"/>
    <property type="match status" value="1"/>
</dbReference>
<feature type="compositionally biased region" description="Acidic residues" evidence="3">
    <location>
        <begin position="810"/>
        <end position="827"/>
    </location>
</feature>
<feature type="region of interest" description="Disordered" evidence="3">
    <location>
        <begin position="1134"/>
        <end position="1175"/>
    </location>
</feature>
<dbReference type="EMBL" id="KZ302101">
    <property type="protein sequence ID" value="PFH47623.1"/>
    <property type="molecule type" value="Genomic_DNA"/>
</dbReference>
<dbReference type="SMART" id="SM00229">
    <property type="entry name" value="RasGEFN"/>
    <property type="match status" value="1"/>
</dbReference>
<sequence length="2189" mass="237328">MESVLSRLRTNTPLTLNDILGVDPTSSDLATADVSIAHDGSFVETSSGPAAREIKRHFDQLYGVGPSVRSPYAITAFVNQHGKPMFRVGNRELSAPAASAQEAENRIAEAQAQAQASAKMHELSSSPPRSKRRSRMSMHAIFSPTMFNKQASTLAPTPLAPSTNLTISRPQTGSSQSSHRKLRKTRSFGPGDPSVYQQQQQQQQHHPYSQQSTGVQLATTNLGSTTFSGRAHSHSVTSADVSRFTSLASFTAPTPSPFPFTSTSTIVSSTATSPSSPSINRTSGSLLPSPGLSSVSIPLVGPANAITSGLGGYSSDSVSQGLAQPSILFQQQFLAPNQSGMPHQAGSASDIFAQVMAWAPNSPHPHPPANGLSASSTSMSTAVTSSFNSFSPRNQSSTSATSFDPDEHARATLQNPFGAGVVFDSPFRRHPRRRKESGAQNGVEDGYRSRKGSAASATQQNAGHGTVAVTQANLGHELVHSDRYQLSSARMLREMQSFDSTVTARQIDVVPLASRTAAPENSSFCRPRPHDGYNFKYRYSELIDGDGADLKRPPSAVRLRDVFSDSVPGPKSDNTTSNASATNSPVSPSNKPNTESTVDSVETSSSEVSNSDGAAGVVSPPSIAQEEKSSDLTSPTMTSMNTTSNVDNVSTATTTMTTTIADELLSALESDLISPALRLVTTTDADNGEGANEDTPTDDSIPAAERLPGVTSVFSHSGKDRMLANGRHYGTTNILQDAIHTSTNNDAPSRYASVPDVFDILQTYTGLPLLDRLPARSSSKKSKRFGEIPQSEVLRDFEKRNGQDRVEREEGVEEEEEDEEEEDEDVMETTVIRMSLSTKDETAAPRDDPRFVIWGWVTDKKEDSSWEKVSEGEDNAKERAKRSLRDSIVGMSDSDGMKGSQVVDADGVGKNTGKSRPSINSKKRSKKDKKEDKGKGIANEFGVVSSRDAVMGSQDGPLPSGNGPYADDGGTNKVSQAPGLEGRKVVIAATIERWVAQLTSDLDYDELLDFFLTYRTYVSATDLCRILIGRFYWALGGGSGSGEDDCKPECMARSGKPSDERVRRIVRVRTFVAIRYWMLTFWTVDFVPNRELRLLLADCLNRLIKDPVLKKHGDGVIIVRRLLKVARECRQAHLRPMPDGSGSGSQDQSSAEVSSPEQTSVTHGNLPAENEDEDEVDLDFLPDSEVLALYGDGYGYGNRYGRASELVGPASAGLVGMPPSTLGLRMGGTGFTTAERMPVAGVGPNETQILQQGVQRLDQPRNRQAALNRVKRTLGRLKRALNSRSTSASGATVATGVAGPEVSVFGLGSGVDSLGVRKGSFPMTSRKEGRGSLDLRRELTPLATSSKPPILNRTRKASAPSRTSVGMSQESSFPPVLPLPLSLPPLSMPLSAPESSSKQQMPHHTEKGKVVEQQEVVSDLSSSEEVGGADTPGKTITVEQGLVDNESADIKVLVIEEQMGNLTVAKAAVADDDGDAMSNRTIGSPPQLPRADNDMGPQATASIADKSSRVSLLSMTKPPEGEDSEVGAGRQGIIEQQQADDDMAQDSPKSEFSVLPDTEGEMSERTESLRSSSTDSFGAPLTTTGGPAPMFANARSAWQFDIVSIDDLSDTSSENHASGPSAPPGLRRPVRRLPKKPLFWPRESVSSMGIISHDSIVSGPSSSGMSSPTGAGLGGKIEPWQLQDLIKSVRADEEEEGGVDAALKRLEGYIDPLKQEENIKNVNDWITSIQRRMETGDYNYDLEDFEENPEELIEFDEMGKEDYHQSVSDTEAPAVSVVQPSNRPSEESEDYERTNGDTPTSPRASQALPLAVMQSPPRGPEAKPSPEDAVPLEILQSRMPALPSPSAMLPLNLDPVPRLHQSFTVSYRADILANHLAMIDRELFMTIRFQELVLDDWVGCQEVNVLDWAQYLKDRARWKAEQRFPEKTSALAAARARFNLLTNFVVSEIVMTPPNARPLVFKKFLTLAYKSYNIQNFNALTAIITGLRHELVSKALGKHWQRIGHQEKRMLQSFTQFISNEDDFRIMRRFIDSVTDGNPFDDNARTASVVSGGVEGKHKVASEQKPYCIPFIGVYLSHLYRLNQLPDLIDPTAPQLAVDINPVTGSFDSPKYPEAFSALAPLPPFIQLEPLINVHKQRQIAAVIKSLVAVQHLASRLHFEIDNKLFQKCLRLRAYDTETLKRVLARYPD</sequence>
<evidence type="ECO:0000256" key="3">
    <source>
        <dbReference type="SAM" id="MobiDB-lite"/>
    </source>
</evidence>
<feature type="region of interest" description="Disordered" evidence="3">
    <location>
        <begin position="864"/>
        <end position="977"/>
    </location>
</feature>
<feature type="region of interest" description="Disordered" evidence="3">
    <location>
        <begin position="97"/>
        <end position="135"/>
    </location>
</feature>
<dbReference type="SMART" id="SM00147">
    <property type="entry name" value="RasGEF"/>
    <property type="match status" value="1"/>
</dbReference>
<dbReference type="PROSITE" id="PS50009">
    <property type="entry name" value="RASGEF_CAT"/>
    <property type="match status" value="1"/>
</dbReference>
<dbReference type="STRING" id="703135.A0A2A9NIY6"/>
<accession>A0A2A9NIY6</accession>
<dbReference type="InterPro" id="IPR023578">
    <property type="entry name" value="Ras_GEF_dom_sf"/>
</dbReference>
<feature type="compositionally biased region" description="Low complexity" evidence="3">
    <location>
        <begin position="633"/>
        <end position="650"/>
    </location>
</feature>
<evidence type="ECO:0000259" key="4">
    <source>
        <dbReference type="PROSITE" id="PS50009"/>
    </source>
</evidence>
<feature type="region of interest" description="Disordered" evidence="3">
    <location>
        <begin position="154"/>
        <end position="215"/>
    </location>
</feature>
<dbReference type="SUPFAM" id="SSF48366">
    <property type="entry name" value="Ras GEF"/>
    <property type="match status" value="1"/>
</dbReference>
<evidence type="ECO:0000313" key="7">
    <source>
        <dbReference type="Proteomes" id="UP000242287"/>
    </source>
</evidence>
<evidence type="ECO:0000256" key="1">
    <source>
        <dbReference type="ARBA" id="ARBA00022658"/>
    </source>
</evidence>
<evidence type="ECO:0000259" key="5">
    <source>
        <dbReference type="PROSITE" id="PS50212"/>
    </source>
</evidence>
<dbReference type="Proteomes" id="UP000242287">
    <property type="component" value="Unassembled WGS sequence"/>
</dbReference>
<dbReference type="OrthoDB" id="10254377at2759"/>
<feature type="region of interest" description="Disordered" evidence="3">
    <location>
        <begin position="1762"/>
        <end position="1808"/>
    </location>
</feature>
<dbReference type="PANTHER" id="PTHR23113">
    <property type="entry name" value="GUANINE NUCLEOTIDE EXCHANGE FACTOR"/>
    <property type="match status" value="1"/>
</dbReference>
<feature type="compositionally biased region" description="Polar residues" evidence="3">
    <location>
        <begin position="1360"/>
        <end position="1370"/>
    </location>
</feature>
<feature type="compositionally biased region" description="Basic and acidic residues" evidence="3">
    <location>
        <begin position="864"/>
        <end position="885"/>
    </location>
</feature>
<dbReference type="CDD" id="cd06224">
    <property type="entry name" value="REM"/>
    <property type="match status" value="1"/>
</dbReference>
<feature type="domain" description="N-terminal Ras-GEF" evidence="5">
    <location>
        <begin position="982"/>
        <end position="1127"/>
    </location>
</feature>
<feature type="region of interest" description="Disordered" evidence="3">
    <location>
        <begin position="683"/>
        <end position="709"/>
    </location>
</feature>
<dbReference type="InterPro" id="IPR008937">
    <property type="entry name" value="Ras-like_GEF"/>
</dbReference>
<dbReference type="InterPro" id="IPR000651">
    <property type="entry name" value="Ras-like_Gua-exchang_fac_N"/>
</dbReference>
<feature type="region of interest" description="Disordered" evidence="3">
    <location>
        <begin position="560"/>
        <end position="650"/>
    </location>
</feature>
<feature type="region of interest" description="Disordered" evidence="3">
    <location>
        <begin position="384"/>
        <end position="463"/>
    </location>
</feature>
<feature type="region of interest" description="Disordered" evidence="3">
    <location>
        <begin position="265"/>
        <end position="284"/>
    </location>
</feature>
<feature type="compositionally biased region" description="Polar residues" evidence="3">
    <location>
        <begin position="154"/>
        <end position="177"/>
    </location>
</feature>
<dbReference type="PROSITE" id="PS50212">
    <property type="entry name" value="RASGEF_NTER"/>
    <property type="match status" value="1"/>
</dbReference>
<feature type="compositionally biased region" description="Polar residues" evidence="3">
    <location>
        <begin position="387"/>
        <end position="402"/>
    </location>
</feature>
<feature type="compositionally biased region" description="Low complexity" evidence="3">
    <location>
        <begin position="1388"/>
        <end position="1397"/>
    </location>
</feature>
<feature type="compositionally biased region" description="Polar residues" evidence="3">
    <location>
        <begin position="572"/>
        <end position="592"/>
    </location>
</feature>
<feature type="compositionally biased region" description="Basic and acidic residues" evidence="3">
    <location>
        <begin position="1325"/>
        <end position="1339"/>
    </location>
</feature>
<feature type="compositionally biased region" description="Basic and acidic residues" evidence="3">
    <location>
        <begin position="1403"/>
        <end position="1412"/>
    </location>
</feature>
<evidence type="ECO:0000256" key="2">
    <source>
        <dbReference type="PROSITE-ProRule" id="PRU00168"/>
    </source>
</evidence>
<feature type="compositionally biased region" description="Low complexity" evidence="3">
    <location>
        <begin position="196"/>
        <end position="212"/>
    </location>
</feature>
<keyword evidence="1 2" id="KW-0344">Guanine-nucleotide releasing factor</keyword>
<proteinExistence type="predicted"/>
<dbReference type="InterPro" id="IPR036964">
    <property type="entry name" value="RASGEF_cat_dom_sf"/>
</dbReference>
<keyword evidence="7" id="KW-1185">Reference proteome</keyword>
<dbReference type="Pfam" id="PF00618">
    <property type="entry name" value="RasGEF_N"/>
    <property type="match status" value="1"/>
</dbReference>
<dbReference type="PANTHER" id="PTHR23113:SF368">
    <property type="entry name" value="CELL DIVISION CONTROL PROTEIN 25"/>
    <property type="match status" value="1"/>
</dbReference>
<protein>
    <recommendedName>
        <fullName evidence="8">Ras GEF</fullName>
    </recommendedName>
</protein>
<feature type="compositionally biased region" description="Low complexity" evidence="3">
    <location>
        <begin position="108"/>
        <end position="128"/>
    </location>
</feature>
<organism evidence="6 7">
    <name type="scientific">Amanita thiersii Skay4041</name>
    <dbReference type="NCBI Taxonomy" id="703135"/>
    <lineage>
        <taxon>Eukaryota</taxon>
        <taxon>Fungi</taxon>
        <taxon>Dikarya</taxon>
        <taxon>Basidiomycota</taxon>
        <taxon>Agaricomycotina</taxon>
        <taxon>Agaricomycetes</taxon>
        <taxon>Agaricomycetidae</taxon>
        <taxon>Agaricales</taxon>
        <taxon>Pluteineae</taxon>
        <taxon>Amanitaceae</taxon>
        <taxon>Amanita</taxon>
    </lineage>
</organism>
<feature type="region of interest" description="Disordered" evidence="3">
    <location>
        <begin position="1609"/>
        <end position="1631"/>
    </location>
</feature>
<gene>
    <name evidence="6" type="ORF">AMATHDRAFT_67419</name>
</gene>
<feature type="compositionally biased region" description="Pro residues" evidence="3">
    <location>
        <begin position="1375"/>
        <end position="1387"/>
    </location>
</feature>
<reference evidence="6 7" key="1">
    <citation type="submission" date="2014-02" db="EMBL/GenBank/DDBJ databases">
        <title>Transposable element dynamics among asymbiotic and ectomycorrhizal Amanita fungi.</title>
        <authorList>
            <consortium name="DOE Joint Genome Institute"/>
            <person name="Hess J."/>
            <person name="Skrede I."/>
            <person name="Wolfe B."/>
            <person name="LaButti K."/>
            <person name="Ohm R.A."/>
            <person name="Grigoriev I.V."/>
            <person name="Pringle A."/>
        </authorList>
    </citation>
    <scope>NUCLEOTIDE SEQUENCE [LARGE SCALE GENOMIC DNA]</scope>
    <source>
        <strain evidence="6 7">SKay4041</strain>
    </source>
</reference>
<dbReference type="GO" id="GO:0005886">
    <property type="term" value="C:plasma membrane"/>
    <property type="evidence" value="ECO:0007669"/>
    <property type="project" value="TreeGrafter"/>
</dbReference>
<evidence type="ECO:0008006" key="8">
    <source>
        <dbReference type="Google" id="ProtNLM"/>
    </source>
</evidence>
<evidence type="ECO:0000313" key="6">
    <source>
        <dbReference type="EMBL" id="PFH47623.1"/>
    </source>
</evidence>
<feature type="domain" description="Ras-GEF" evidence="4">
    <location>
        <begin position="1868"/>
        <end position="2189"/>
    </location>
</feature>
<name>A0A2A9NIY6_9AGAR</name>
<feature type="compositionally biased region" description="Polar residues" evidence="3">
    <location>
        <begin position="1151"/>
        <end position="1163"/>
    </location>
</feature>
<dbReference type="GO" id="GO:0007265">
    <property type="term" value="P:Ras protein signal transduction"/>
    <property type="evidence" value="ECO:0007669"/>
    <property type="project" value="TreeGrafter"/>
</dbReference>
<feature type="region of interest" description="Disordered" evidence="3">
    <location>
        <begin position="794"/>
        <end position="827"/>
    </location>
</feature>
<dbReference type="GO" id="GO:0005085">
    <property type="term" value="F:guanyl-nucleotide exchange factor activity"/>
    <property type="evidence" value="ECO:0007669"/>
    <property type="project" value="UniProtKB-KW"/>
</dbReference>
<feature type="compositionally biased region" description="Low complexity" evidence="3">
    <location>
        <begin position="593"/>
        <end position="612"/>
    </location>
</feature>
<dbReference type="Gene3D" id="1.10.840.10">
    <property type="entry name" value="Ras guanine-nucleotide exchange factors catalytic domain"/>
    <property type="match status" value="1"/>
</dbReference>
<dbReference type="InterPro" id="IPR001895">
    <property type="entry name" value="RASGEF_cat_dom"/>
</dbReference>